<reference evidence="5 6" key="1">
    <citation type="submission" date="2020-08" db="EMBL/GenBank/DDBJ databases">
        <title>The Agave Microbiome: Exploring the role of microbial communities in plant adaptations to desert environments.</title>
        <authorList>
            <person name="Partida-Martinez L.P."/>
        </authorList>
    </citation>
    <scope>NUCLEOTIDE SEQUENCE [LARGE SCALE GENOMIC DNA]</scope>
    <source>
        <strain evidence="5 6">AS2.23</strain>
    </source>
</reference>
<dbReference type="AlphaFoldDB" id="A0A7W4TKX7"/>
<dbReference type="InterPro" id="IPR001610">
    <property type="entry name" value="PAC"/>
</dbReference>
<organism evidence="5 6">
    <name type="scientific">Kineococcus radiotolerans</name>
    <dbReference type="NCBI Taxonomy" id="131568"/>
    <lineage>
        <taxon>Bacteria</taxon>
        <taxon>Bacillati</taxon>
        <taxon>Actinomycetota</taxon>
        <taxon>Actinomycetes</taxon>
        <taxon>Kineosporiales</taxon>
        <taxon>Kineosporiaceae</taxon>
        <taxon>Kineococcus</taxon>
    </lineage>
</organism>
<dbReference type="SUPFAM" id="SSF55785">
    <property type="entry name" value="PYP-like sensor domain (PAS domain)"/>
    <property type="match status" value="2"/>
</dbReference>
<dbReference type="SUPFAM" id="SSF55781">
    <property type="entry name" value="GAF domain-like"/>
    <property type="match status" value="2"/>
</dbReference>
<dbReference type="InterPro" id="IPR003018">
    <property type="entry name" value="GAF"/>
</dbReference>
<dbReference type="Pfam" id="PF08448">
    <property type="entry name" value="PAS_4"/>
    <property type="match status" value="1"/>
</dbReference>
<dbReference type="Pfam" id="PF01590">
    <property type="entry name" value="GAF"/>
    <property type="match status" value="1"/>
</dbReference>
<dbReference type="SMART" id="SM00331">
    <property type="entry name" value="PP2C_SIG"/>
    <property type="match status" value="1"/>
</dbReference>
<evidence type="ECO:0000313" key="6">
    <source>
        <dbReference type="Proteomes" id="UP000533269"/>
    </source>
</evidence>
<dbReference type="NCBIfam" id="TIGR00229">
    <property type="entry name" value="sensory_box"/>
    <property type="match status" value="2"/>
</dbReference>
<dbReference type="Pfam" id="PF13185">
    <property type="entry name" value="GAF_2"/>
    <property type="match status" value="1"/>
</dbReference>
<dbReference type="SUPFAM" id="SSF81606">
    <property type="entry name" value="PP2C-like"/>
    <property type="match status" value="1"/>
</dbReference>
<comment type="caution">
    <text evidence="5">The sequence shown here is derived from an EMBL/GenBank/DDBJ whole genome shotgun (WGS) entry which is preliminary data.</text>
</comment>
<dbReference type="Pfam" id="PF07228">
    <property type="entry name" value="SpoIIE"/>
    <property type="match status" value="1"/>
</dbReference>
<dbReference type="Gene3D" id="3.60.40.10">
    <property type="entry name" value="PPM-type phosphatase domain"/>
    <property type="match status" value="1"/>
</dbReference>
<dbReference type="Pfam" id="PF08447">
    <property type="entry name" value="PAS_3"/>
    <property type="match status" value="1"/>
</dbReference>
<dbReference type="InterPro" id="IPR029016">
    <property type="entry name" value="GAF-like_dom_sf"/>
</dbReference>
<dbReference type="SMART" id="SM00086">
    <property type="entry name" value="PAC"/>
    <property type="match status" value="1"/>
</dbReference>
<keyword evidence="1" id="KW-0378">Hydrolase</keyword>
<gene>
    <name evidence="5" type="ORF">FHR75_001160</name>
</gene>
<dbReference type="InterPro" id="IPR036457">
    <property type="entry name" value="PPM-type-like_dom_sf"/>
</dbReference>
<feature type="domain" description="PAC" evidence="4">
    <location>
        <begin position="244"/>
        <end position="296"/>
    </location>
</feature>
<dbReference type="InterPro" id="IPR013656">
    <property type="entry name" value="PAS_4"/>
</dbReference>
<evidence type="ECO:0000313" key="5">
    <source>
        <dbReference type="EMBL" id="MBB2900372.1"/>
    </source>
</evidence>
<feature type="region of interest" description="Disordered" evidence="2">
    <location>
        <begin position="847"/>
        <end position="867"/>
    </location>
</feature>
<dbReference type="CDD" id="cd00130">
    <property type="entry name" value="PAS"/>
    <property type="match status" value="2"/>
</dbReference>
<feature type="domain" description="PAS" evidence="3">
    <location>
        <begin position="196"/>
        <end position="241"/>
    </location>
</feature>
<dbReference type="PROSITE" id="PS50112">
    <property type="entry name" value="PAS"/>
    <property type="match status" value="2"/>
</dbReference>
<dbReference type="RefSeq" id="WP_311736510.1">
    <property type="nucleotide sequence ID" value="NZ_JACHVY010000001.1"/>
</dbReference>
<dbReference type="PANTHER" id="PTHR43156">
    <property type="entry name" value="STAGE II SPORULATION PROTEIN E-RELATED"/>
    <property type="match status" value="1"/>
</dbReference>
<evidence type="ECO:0000259" key="4">
    <source>
        <dbReference type="PROSITE" id="PS50113"/>
    </source>
</evidence>
<dbReference type="EMBL" id="JACHVY010000001">
    <property type="protein sequence ID" value="MBB2900372.1"/>
    <property type="molecule type" value="Genomic_DNA"/>
</dbReference>
<dbReference type="Gene3D" id="3.30.450.40">
    <property type="match status" value="2"/>
</dbReference>
<dbReference type="Gene3D" id="3.30.450.20">
    <property type="entry name" value="PAS domain"/>
    <property type="match status" value="2"/>
</dbReference>
<dbReference type="GO" id="GO:0016791">
    <property type="term" value="F:phosphatase activity"/>
    <property type="evidence" value="ECO:0007669"/>
    <property type="project" value="TreeGrafter"/>
</dbReference>
<feature type="domain" description="PAS" evidence="3">
    <location>
        <begin position="290"/>
        <end position="334"/>
    </location>
</feature>
<proteinExistence type="predicted"/>
<evidence type="ECO:0000256" key="2">
    <source>
        <dbReference type="SAM" id="MobiDB-lite"/>
    </source>
</evidence>
<dbReference type="Proteomes" id="UP000533269">
    <property type="component" value="Unassembled WGS sequence"/>
</dbReference>
<dbReference type="InterPro" id="IPR035965">
    <property type="entry name" value="PAS-like_dom_sf"/>
</dbReference>
<reference evidence="5 6" key="2">
    <citation type="submission" date="2020-08" db="EMBL/GenBank/DDBJ databases">
        <authorList>
            <person name="Partida-Martinez L."/>
            <person name="Huntemann M."/>
            <person name="Clum A."/>
            <person name="Wang J."/>
            <person name="Palaniappan K."/>
            <person name="Ritter S."/>
            <person name="Chen I.-M."/>
            <person name="Stamatis D."/>
            <person name="Reddy T."/>
            <person name="O'Malley R."/>
            <person name="Daum C."/>
            <person name="Shapiro N."/>
            <person name="Ivanova N."/>
            <person name="Kyrpides N."/>
            <person name="Woyke T."/>
        </authorList>
    </citation>
    <scope>NUCLEOTIDE SEQUENCE [LARGE SCALE GENOMIC DNA]</scope>
    <source>
        <strain evidence="5 6">AS2.23</strain>
    </source>
</reference>
<dbReference type="InterPro" id="IPR013655">
    <property type="entry name" value="PAS_fold_3"/>
</dbReference>
<evidence type="ECO:0000259" key="3">
    <source>
        <dbReference type="PROSITE" id="PS50112"/>
    </source>
</evidence>
<dbReference type="PROSITE" id="PS50113">
    <property type="entry name" value="PAC"/>
    <property type="match status" value="1"/>
</dbReference>
<sequence length="867" mass="91879">MTLDGFAADVERGASARRLLSSAPVVALDRLTVLAARSLDAPTAHLSLLGEERHVVAATGPDADPRGHAGPLAGSLCAATAVEGLPLVVPDCAADERVAASPAVRSGSVGAHLGVPLRGRDGHVVGVLSVSSPRPRAWDGADVSTLTTLAAAAVSELELSALAVEHRTARVRGQLAVAAGGVGTFDWDLLTGELVWDERLLDLFGYAADDFGRDIAAFEARLHPDDRSRVGEALQQAIETCGPFEAEYRIVRPDGSTRWVQARGQALPDASGLAVRLLGAAYDTTSARDDDVRVARILESMASAFFFLDRGWRFTYVNAEAEKVLGRRREELLGGNVWALFPDAVGSDFETHYRSVARDGRPATFEAYYPAPLDAWFEVHAWPDPDGVSVYFTDVTERRRTLLELESARAQAVAAHAATTAAAARLQLLATVGEDLSATLDVHEAVARLSQHLVPALADWCLVTLVDEHGGLRDVGCQHSDPALLDTVRAYRDARLSALAPDSYLHGVWRTARPVTIGAGATEAVVRHLAGDSPARDLLRRLAPEALECLPLRAHGRTVGLLTLFHGAEHGPLAPADLLLVTEVADRAGLALDNARLYSAQHRIAESLQRSLLTAPVEPDRVQVAVRYQPAAQAARVGGDWYDAFLTPDGSTVLVIGDVAGHDIEAAAQMSQVRSLLRGIAYATGAGPATVLSGLDAAVSGLAVATTATVVVARLEQDADERRRGVTRLRWANAGHPPPVLVGADGTVRPLAVLPPQLLLGIDPGTHRADAVVALEPGSTVLMFTDGLVERRDRGLEEGLEELQECVAGLAGLTLDELVDGVLARLVPPGHDDDVALVAFRLHPVDEPRPAEAGPAREPDAVLPVPR</sequence>
<dbReference type="Gene3D" id="2.10.70.100">
    <property type="match status" value="1"/>
</dbReference>
<name>A0A7W4TKX7_KINRA</name>
<dbReference type="InterPro" id="IPR052016">
    <property type="entry name" value="Bact_Sigma-Reg"/>
</dbReference>
<dbReference type="InterPro" id="IPR001932">
    <property type="entry name" value="PPM-type_phosphatase-like_dom"/>
</dbReference>
<dbReference type="SMART" id="SM00065">
    <property type="entry name" value="GAF"/>
    <property type="match status" value="2"/>
</dbReference>
<accession>A0A7W4TKX7</accession>
<evidence type="ECO:0000256" key="1">
    <source>
        <dbReference type="ARBA" id="ARBA00022801"/>
    </source>
</evidence>
<protein>
    <submittedName>
        <fullName evidence="5">PAS domain S-box-containing protein</fullName>
    </submittedName>
</protein>
<dbReference type="InterPro" id="IPR000014">
    <property type="entry name" value="PAS"/>
</dbReference>
<dbReference type="PANTHER" id="PTHR43156:SF2">
    <property type="entry name" value="STAGE II SPORULATION PROTEIN E"/>
    <property type="match status" value="1"/>
</dbReference>
<dbReference type="SMART" id="SM00091">
    <property type="entry name" value="PAS"/>
    <property type="match status" value="2"/>
</dbReference>
<dbReference type="InterPro" id="IPR000700">
    <property type="entry name" value="PAS-assoc_C"/>
</dbReference>
<feature type="compositionally biased region" description="Basic and acidic residues" evidence="2">
    <location>
        <begin position="847"/>
        <end position="860"/>
    </location>
</feature>